<feature type="compositionally biased region" description="Polar residues" evidence="1">
    <location>
        <begin position="1924"/>
        <end position="1943"/>
    </location>
</feature>
<dbReference type="Pfam" id="PF08811">
    <property type="entry name" value="DUF1800"/>
    <property type="match status" value="2"/>
</dbReference>
<dbReference type="InterPro" id="IPR014917">
    <property type="entry name" value="DUF1800"/>
</dbReference>
<dbReference type="InterPro" id="IPR010869">
    <property type="entry name" value="DUF1501"/>
</dbReference>
<dbReference type="PANTHER" id="PTHR43737">
    <property type="entry name" value="BLL7424 PROTEIN"/>
    <property type="match status" value="1"/>
</dbReference>
<dbReference type="SUPFAM" id="SSF53649">
    <property type="entry name" value="Alkaline phosphatase-like"/>
    <property type="match status" value="1"/>
</dbReference>
<evidence type="ECO:0000313" key="2">
    <source>
        <dbReference type="EMBL" id="CAE0470306.1"/>
    </source>
</evidence>
<reference evidence="2" key="1">
    <citation type="submission" date="2021-01" db="EMBL/GenBank/DDBJ databases">
        <authorList>
            <person name="Corre E."/>
            <person name="Pelletier E."/>
            <person name="Niang G."/>
            <person name="Scheremetjew M."/>
            <person name="Finn R."/>
            <person name="Kale V."/>
            <person name="Holt S."/>
            <person name="Cochrane G."/>
            <person name="Meng A."/>
            <person name="Brown T."/>
            <person name="Cohen L."/>
        </authorList>
    </citation>
    <scope>NUCLEOTIDE SEQUENCE</scope>
    <source>
        <strain evidence="2">MM31A-1</strain>
    </source>
</reference>
<dbReference type="EMBL" id="HBIO01019700">
    <property type="protein sequence ID" value="CAE0470306.1"/>
    <property type="molecule type" value="Transcribed_RNA"/>
</dbReference>
<feature type="compositionally biased region" description="Polar residues" evidence="1">
    <location>
        <begin position="1861"/>
        <end position="1870"/>
    </location>
</feature>
<evidence type="ECO:0000256" key="1">
    <source>
        <dbReference type="SAM" id="MobiDB-lite"/>
    </source>
</evidence>
<protein>
    <submittedName>
        <fullName evidence="2">Uncharacterized protein</fullName>
    </submittedName>
</protein>
<dbReference type="PANTHER" id="PTHR43737:SF1">
    <property type="entry name" value="DUF1501 DOMAIN-CONTAINING PROTEIN"/>
    <property type="match status" value="1"/>
</dbReference>
<proteinExistence type="predicted"/>
<feature type="compositionally biased region" description="Low complexity" evidence="1">
    <location>
        <begin position="1907"/>
        <end position="1917"/>
    </location>
</feature>
<feature type="compositionally biased region" description="Low complexity" evidence="1">
    <location>
        <begin position="1871"/>
        <end position="1887"/>
    </location>
</feature>
<feature type="region of interest" description="Disordered" evidence="1">
    <location>
        <begin position="1861"/>
        <end position="2000"/>
    </location>
</feature>
<sequence length="2029" mass="226112">MYNVQPTLHRVAWRGRASFMTTTHVKEGTITHPCQVGARWRNTAFSTEDEGKYMTISIISVSGNNSSRYRYALSVDGHVRTMVDEIEIRGKVGIDDNALPMTFELCDIHDKGKIRFRIIYDGKCIDLRTKRPYKKRIPVVDLDGMDGSPVILDINETLPNFATQVSYEDSTVIESMVMVEMSNAPWDSAAICGGRLSIPIGDPATPVFAKLQNGQVMIYESRILLQSNSLNQPLEDGGGGIAKATQSKVECANVPRTFLNNDSCRMSKSEDACSNIRGLASSDQTLILDKNTILDFHKTTRHSIHAVTGLSLDDPTLNYPCDGGTKSRWISIAMFDESMACTGADGNEQVNEQTAEIFRSLIQTSTDANSHMKDIYFSSNLSCHRNDLNRRKFYLTIEKECWTNVHPNEFGVYDFNPWKKIHPGGRSAINQFRNKSEFLPFPQSHDVSRWRDNSVDFPYLGRLGDSMKLEDLPYFIRNAYKDDESDIFQVSLSGPGVIICGSPGESANTDPYPVTFEMTRRNFREDDVRNVYWEREQIRQNVWTTVVLSSKDQVRQRIAWALSQILAVSPDIFDTWSNEMFTTYYDIFVRNAHGNYKDILREISYSPIMADMLTYHESKSQEIIWRTKREIQFADENYAREIMQLFSIGLHILNIDGTYKLDDDGNKMLTYTNDDIEEYARVWTGFTRQDLRGNIEAHDEKAVADSNSIDPMKINANWRDPYPKMGLEGKYIGDGYMLCADIPAKSFLKEGAMYRLLGKTKLSDVQRQFIKKNSSDADIYVTVLDENSSLREKLCNTVDGNCQYPSTVTIDHPLNCNGSECGLDQVQVVEVAENLYYEYMKPPCVRHVLFGTGQVAAVGTSPSLLLCIDKNADSAAAACCPIGSNNAKHDSCKYTGEVLPYEKAEARCFEDNMSLCQFTSIDALSCGACCSYEGIFWYGIDNSCAVIVVINKDGKIALERQDSPRQDYDSLTFFRVHWQNNYPSLENQCGNGICESVGDYCRCIPKEETEIFYKAAPQSHDVLNDLHIGGVPPSMMDYTATEVRDGIKIHFRNQIDVYDKDVVFEVKDEFGRVLFFRNIINKVKLGSNGLVSDDFGFRNPPTFMKQEAPEVRDAQYETEAALDHIFYHPNSAPFLANWMIQRLGNSNPSPRLVASVSKAFKSGIYVTSTHSFGSSTYGDLSATVAAIIMDREFRYVVLDQDMSYGSLREPLLKVIAIMRSMEYVQTYTKLSVGLYGAIESLGEMAYEIPSVFSFFLANYASPGGVSNAFLRSPEGILSHKTPSMLNGMYSLVKFGLSECYGGFGLYQRKGCDNEGVFDEALGHLTYNPSFFDEDNVIDELSTLLTSGRVIGPNQELIQRAYLSIMSTNQNQAAALRVAQQLIFSSAEFHTNGIPRNTNIRKDTSSTFAKKSCIQNYKAVVHLQLQGGLDSYNLLVPHSGCSGLASYEQYAQVRGSMGLPKTSLLQIDASSSSQPCDKFGIHPSMPFLKKLYDEKDASFIAGIGVLSTPVTKNDYNEKTRTTLFAHNTMRDELGRLDPYLSMGGTGLLGRFADDLTTKGYSVNSFSVDSGVQRLEGKTPTTVKKALDSKNGIQRFNPSDIEFGDFIGQQAELLNGKVDGYNNVFSDAWSESLYDARNANEYYWAQQKTNVTEEFLAEDLIDGKKSEKFNDGLKTIAQMIGSSECRGSDRDLFYIEYGNFDHHKKMIEELANKLSDFDKILASFVDEMKAQALWDQVTIVVSSDFGRTLTGNSAAGTDHGWSGHSFILGGALDGGKIHGKYPSDLKESQLSRSRVIPEVPWEAQWNAVAQWLGIEDEQGLSHALPNRLSFPSTMILDRKNVFLPDDLINTSCEGEGEPISCSGTLATNVPTASSSHPSTISSSSPSLSPSLPPSGEKGTPTPRPSHIPSSFSPNGQSSSLVPIATDNDNQSWNPSQTLNRLSSIPSPNPMLAPSLIPALSPSLPPSPSQHTSLTPSKRPSLAPVKEYTSKPSNESTRNQVSENSIITSSGETWWLHFVPTLAVFLVTLRLL</sequence>
<organism evidence="2">
    <name type="scientific">Chaetoceros debilis</name>
    <dbReference type="NCBI Taxonomy" id="122233"/>
    <lineage>
        <taxon>Eukaryota</taxon>
        <taxon>Sar</taxon>
        <taxon>Stramenopiles</taxon>
        <taxon>Ochrophyta</taxon>
        <taxon>Bacillariophyta</taxon>
        <taxon>Coscinodiscophyceae</taxon>
        <taxon>Chaetocerotophycidae</taxon>
        <taxon>Chaetocerotales</taxon>
        <taxon>Chaetocerotaceae</taxon>
        <taxon>Chaetoceros</taxon>
    </lineage>
</organism>
<name>A0A7S3Q9J4_9STRA</name>
<dbReference type="Gene3D" id="3.40.720.10">
    <property type="entry name" value="Alkaline Phosphatase, subunit A"/>
    <property type="match status" value="1"/>
</dbReference>
<gene>
    <name evidence="2" type="ORF">CDEB00056_LOCUS15159</name>
</gene>
<feature type="compositionally biased region" description="Polar residues" evidence="1">
    <location>
        <begin position="1987"/>
        <end position="2000"/>
    </location>
</feature>
<dbReference type="Pfam" id="PF07394">
    <property type="entry name" value="DUF1501"/>
    <property type="match status" value="1"/>
</dbReference>
<feature type="compositionally biased region" description="Low complexity" evidence="1">
    <location>
        <begin position="1949"/>
        <end position="1959"/>
    </location>
</feature>
<dbReference type="InterPro" id="IPR017850">
    <property type="entry name" value="Alkaline_phosphatase_core_sf"/>
</dbReference>
<accession>A0A7S3Q9J4</accession>